<protein>
    <submittedName>
        <fullName evidence="2">Uncharacterized protein</fullName>
    </submittedName>
</protein>
<feature type="compositionally biased region" description="Low complexity" evidence="1">
    <location>
        <begin position="365"/>
        <end position="381"/>
    </location>
</feature>
<gene>
    <name evidence="2" type="ORF">GCK72_019178</name>
</gene>
<reference evidence="2 3" key="1">
    <citation type="submission" date="2019-12" db="EMBL/GenBank/DDBJ databases">
        <title>Chromosome-level assembly of the Caenorhabditis remanei genome.</title>
        <authorList>
            <person name="Teterina A.A."/>
            <person name="Willis J.H."/>
            <person name="Phillips P.C."/>
        </authorList>
    </citation>
    <scope>NUCLEOTIDE SEQUENCE [LARGE SCALE GENOMIC DNA]</scope>
    <source>
        <strain evidence="2 3">PX506</strain>
        <tissue evidence="2">Whole organism</tissue>
    </source>
</reference>
<evidence type="ECO:0000256" key="1">
    <source>
        <dbReference type="SAM" id="MobiDB-lite"/>
    </source>
</evidence>
<evidence type="ECO:0000313" key="2">
    <source>
        <dbReference type="EMBL" id="KAF1752623.1"/>
    </source>
</evidence>
<feature type="compositionally biased region" description="Low complexity" evidence="1">
    <location>
        <begin position="248"/>
        <end position="257"/>
    </location>
</feature>
<evidence type="ECO:0000313" key="3">
    <source>
        <dbReference type="Proteomes" id="UP000483820"/>
    </source>
</evidence>
<proteinExistence type="predicted"/>
<dbReference type="GeneID" id="9839065"/>
<accession>A0A6A5GD74</accession>
<comment type="caution">
    <text evidence="2">The sequence shown here is derived from an EMBL/GenBank/DDBJ whole genome shotgun (WGS) entry which is preliminary data.</text>
</comment>
<dbReference type="EMBL" id="WUAV01000005">
    <property type="protein sequence ID" value="KAF1752623.1"/>
    <property type="molecule type" value="Genomic_DNA"/>
</dbReference>
<dbReference type="Proteomes" id="UP000483820">
    <property type="component" value="Chromosome V"/>
</dbReference>
<dbReference type="RefSeq" id="XP_003115794.2">
    <property type="nucleotide sequence ID" value="XM_003115746.2"/>
</dbReference>
<feature type="region of interest" description="Disordered" evidence="1">
    <location>
        <begin position="316"/>
        <end position="381"/>
    </location>
</feature>
<name>A0A6A5GD74_CAERE</name>
<dbReference type="KEGG" id="crq:GCK72_019178"/>
<organism evidence="2 3">
    <name type="scientific">Caenorhabditis remanei</name>
    <name type="common">Caenorhabditis vulgaris</name>
    <dbReference type="NCBI Taxonomy" id="31234"/>
    <lineage>
        <taxon>Eukaryota</taxon>
        <taxon>Metazoa</taxon>
        <taxon>Ecdysozoa</taxon>
        <taxon>Nematoda</taxon>
        <taxon>Chromadorea</taxon>
        <taxon>Rhabditida</taxon>
        <taxon>Rhabditina</taxon>
        <taxon>Rhabditomorpha</taxon>
        <taxon>Rhabditoidea</taxon>
        <taxon>Rhabditidae</taxon>
        <taxon>Peloderinae</taxon>
        <taxon>Caenorhabditis</taxon>
    </lineage>
</organism>
<dbReference type="AlphaFoldDB" id="A0A6A5GD74"/>
<feature type="region of interest" description="Disordered" evidence="1">
    <location>
        <begin position="210"/>
        <end position="273"/>
    </location>
</feature>
<dbReference type="CTD" id="9839065"/>
<sequence>MDSKINPNQSSPQPNVLIPAVVIGKKTNRILCYSPHIRQSGGVLELISTSAIVEGNWILVKFGEEKKVERVEKLNENEYNRCRIPPTSVNEGRVSITVPFIRYPEFDENKKTEDGSLGTCRKFYMMNTGEGYVGDLSNVNLPDDKAVRIGLFQSRRDYHFESNPYMWELKEVMREFPTLEEIRQMNAAVIRLRKRSEKCGARDSQKCFLENLSTMTNPEQIEERKENNEASPPNHRFKFGRQPVEQTSASIHASSSSRPTFRFGVQPPPARLSKTTQNISHLSAEKKNTSVPLSPLVASTGVISKPVILLRPLRAAGSSMSTHNPSKSEQRRNQPRRRGPPKAQPSSYTVPPVQRPLRKHPTINPTSSTAPTPSAPKLLQP</sequence>